<sequence length="126" mass="13026">VIRSLRGPKQLTAITRRQLGSCDGPKLLGDSSCLGPPLEPRGVRCLLLLVGGTHLEGCAAASGTNPPCAWGSMSPCLCDGGRPLARLGGGADFSASQSWVNRLALLSPHLDGGREGMPYRSGSRSD</sequence>
<accession>A0AA38GFL7</accession>
<dbReference type="EMBL" id="JAHRHJ020000003">
    <property type="protein sequence ID" value="KAH9322737.1"/>
    <property type="molecule type" value="Genomic_DNA"/>
</dbReference>
<dbReference type="Proteomes" id="UP000824469">
    <property type="component" value="Unassembled WGS sequence"/>
</dbReference>
<reference evidence="1 2" key="1">
    <citation type="journal article" date="2021" name="Nat. Plants">
        <title>The Taxus genome provides insights into paclitaxel biosynthesis.</title>
        <authorList>
            <person name="Xiong X."/>
            <person name="Gou J."/>
            <person name="Liao Q."/>
            <person name="Li Y."/>
            <person name="Zhou Q."/>
            <person name="Bi G."/>
            <person name="Li C."/>
            <person name="Du R."/>
            <person name="Wang X."/>
            <person name="Sun T."/>
            <person name="Guo L."/>
            <person name="Liang H."/>
            <person name="Lu P."/>
            <person name="Wu Y."/>
            <person name="Zhang Z."/>
            <person name="Ro D.K."/>
            <person name="Shang Y."/>
            <person name="Huang S."/>
            <person name="Yan J."/>
        </authorList>
    </citation>
    <scope>NUCLEOTIDE SEQUENCE [LARGE SCALE GENOMIC DNA]</scope>
    <source>
        <strain evidence="1">Ta-2019</strain>
    </source>
</reference>
<proteinExistence type="predicted"/>
<gene>
    <name evidence="1" type="ORF">KI387_017376</name>
</gene>
<keyword evidence="2" id="KW-1185">Reference proteome</keyword>
<feature type="non-terminal residue" evidence="1">
    <location>
        <position position="1"/>
    </location>
</feature>
<organism evidence="1 2">
    <name type="scientific">Taxus chinensis</name>
    <name type="common">Chinese yew</name>
    <name type="synonym">Taxus wallichiana var. chinensis</name>
    <dbReference type="NCBI Taxonomy" id="29808"/>
    <lineage>
        <taxon>Eukaryota</taxon>
        <taxon>Viridiplantae</taxon>
        <taxon>Streptophyta</taxon>
        <taxon>Embryophyta</taxon>
        <taxon>Tracheophyta</taxon>
        <taxon>Spermatophyta</taxon>
        <taxon>Pinopsida</taxon>
        <taxon>Pinidae</taxon>
        <taxon>Conifers II</taxon>
        <taxon>Cupressales</taxon>
        <taxon>Taxaceae</taxon>
        <taxon>Taxus</taxon>
    </lineage>
</organism>
<name>A0AA38GFL7_TAXCH</name>
<evidence type="ECO:0000313" key="1">
    <source>
        <dbReference type="EMBL" id="KAH9322737.1"/>
    </source>
</evidence>
<comment type="caution">
    <text evidence="1">The sequence shown here is derived from an EMBL/GenBank/DDBJ whole genome shotgun (WGS) entry which is preliminary data.</text>
</comment>
<dbReference type="AlphaFoldDB" id="A0AA38GFL7"/>
<protein>
    <submittedName>
        <fullName evidence="1">Uncharacterized protein</fullName>
    </submittedName>
</protein>
<evidence type="ECO:0000313" key="2">
    <source>
        <dbReference type="Proteomes" id="UP000824469"/>
    </source>
</evidence>